<proteinExistence type="predicted"/>
<feature type="coiled-coil region" evidence="5">
    <location>
        <begin position="164"/>
        <end position="218"/>
    </location>
</feature>
<accession>I7M0G7</accession>
<evidence type="ECO:0000256" key="3">
    <source>
        <dbReference type="ARBA" id="ARBA00022989"/>
    </source>
</evidence>
<evidence type="ECO:0000256" key="2">
    <source>
        <dbReference type="ARBA" id="ARBA00022692"/>
    </source>
</evidence>
<dbReference type="Proteomes" id="UP000009168">
    <property type="component" value="Unassembled WGS sequence"/>
</dbReference>
<comment type="subcellular location">
    <subcellularLocation>
        <location evidence="1">Membrane</location>
        <topology evidence="1">Multi-pass membrane protein</topology>
    </subcellularLocation>
</comment>
<evidence type="ECO:0000256" key="1">
    <source>
        <dbReference type="ARBA" id="ARBA00004141"/>
    </source>
</evidence>
<dbReference type="GO" id="GO:0016020">
    <property type="term" value="C:membrane"/>
    <property type="evidence" value="ECO:0007669"/>
    <property type="project" value="UniProtKB-SubCell"/>
</dbReference>
<dbReference type="PANTHER" id="PTHR14255:SF3">
    <property type="entry name" value="SULFITE EXPORTER TAUE_SAFE FAMILY PROTEIN 5-RELATED"/>
    <property type="match status" value="1"/>
</dbReference>
<dbReference type="GeneID" id="7829016"/>
<dbReference type="InterPro" id="IPR002781">
    <property type="entry name" value="TM_pro_TauE-like"/>
</dbReference>
<dbReference type="STRING" id="312017.I7M0G7"/>
<dbReference type="HOGENOM" id="CLU_540258_0_0_1"/>
<dbReference type="eggNOG" id="ENOG502QWNB">
    <property type="taxonomic scope" value="Eukaryota"/>
</dbReference>
<evidence type="ECO:0000256" key="5">
    <source>
        <dbReference type="SAM" id="Coils"/>
    </source>
</evidence>
<dbReference type="InParanoid" id="I7M0G7"/>
<dbReference type="GO" id="GO:0016567">
    <property type="term" value="P:protein ubiquitination"/>
    <property type="evidence" value="ECO:0007669"/>
    <property type="project" value="TreeGrafter"/>
</dbReference>
<feature type="transmembrane region" description="Helical" evidence="6">
    <location>
        <begin position="37"/>
        <end position="58"/>
    </location>
</feature>
<dbReference type="OrthoDB" id="302005at2759"/>
<evidence type="ECO:0000256" key="6">
    <source>
        <dbReference type="SAM" id="Phobius"/>
    </source>
</evidence>
<keyword evidence="4 6" id="KW-0472">Membrane</keyword>
<dbReference type="PANTHER" id="PTHR14255">
    <property type="entry name" value="CEREBLON"/>
    <property type="match status" value="1"/>
</dbReference>
<feature type="transmembrane region" description="Helical" evidence="6">
    <location>
        <begin position="505"/>
        <end position="525"/>
    </location>
</feature>
<feature type="transmembrane region" description="Helical" evidence="6">
    <location>
        <begin position="345"/>
        <end position="361"/>
    </location>
</feature>
<feature type="transmembrane region" description="Helical" evidence="6">
    <location>
        <begin position="137"/>
        <end position="155"/>
    </location>
</feature>
<reference evidence="8" key="1">
    <citation type="journal article" date="2006" name="PLoS Biol.">
        <title>Macronuclear genome sequence of the ciliate Tetrahymena thermophila, a model eukaryote.</title>
        <authorList>
            <person name="Eisen J.A."/>
            <person name="Coyne R.S."/>
            <person name="Wu M."/>
            <person name="Wu D."/>
            <person name="Thiagarajan M."/>
            <person name="Wortman J.R."/>
            <person name="Badger J.H."/>
            <person name="Ren Q."/>
            <person name="Amedeo P."/>
            <person name="Jones K.M."/>
            <person name="Tallon L.J."/>
            <person name="Delcher A.L."/>
            <person name="Salzberg S.L."/>
            <person name="Silva J.C."/>
            <person name="Haas B.J."/>
            <person name="Majoros W.H."/>
            <person name="Farzad M."/>
            <person name="Carlton J.M."/>
            <person name="Smith R.K. Jr."/>
            <person name="Garg J."/>
            <person name="Pearlman R.E."/>
            <person name="Karrer K.M."/>
            <person name="Sun L."/>
            <person name="Manning G."/>
            <person name="Elde N.C."/>
            <person name="Turkewitz A.P."/>
            <person name="Asai D.J."/>
            <person name="Wilkes D.E."/>
            <person name="Wang Y."/>
            <person name="Cai H."/>
            <person name="Collins K."/>
            <person name="Stewart B.A."/>
            <person name="Lee S.R."/>
            <person name="Wilamowska K."/>
            <person name="Weinberg Z."/>
            <person name="Ruzzo W.L."/>
            <person name="Wloga D."/>
            <person name="Gaertig J."/>
            <person name="Frankel J."/>
            <person name="Tsao C.-C."/>
            <person name="Gorovsky M.A."/>
            <person name="Keeling P.J."/>
            <person name="Waller R.F."/>
            <person name="Patron N.J."/>
            <person name="Cherry J.M."/>
            <person name="Stover N.A."/>
            <person name="Krieger C.J."/>
            <person name="del Toro C."/>
            <person name="Ryder H.F."/>
            <person name="Williamson S.C."/>
            <person name="Barbeau R.A."/>
            <person name="Hamilton E.P."/>
            <person name="Orias E."/>
        </authorList>
    </citation>
    <scope>NUCLEOTIDE SEQUENCE [LARGE SCALE GENOMIC DNA]</scope>
    <source>
        <strain evidence="8">SB210</strain>
    </source>
</reference>
<feature type="transmembrane region" description="Helical" evidence="6">
    <location>
        <begin position="531"/>
        <end position="553"/>
    </location>
</feature>
<dbReference type="OMA" id="VINRCWP"/>
<organism evidence="7 8">
    <name type="scientific">Tetrahymena thermophila (strain SB210)</name>
    <dbReference type="NCBI Taxonomy" id="312017"/>
    <lineage>
        <taxon>Eukaryota</taxon>
        <taxon>Sar</taxon>
        <taxon>Alveolata</taxon>
        <taxon>Ciliophora</taxon>
        <taxon>Intramacronucleata</taxon>
        <taxon>Oligohymenophorea</taxon>
        <taxon>Hymenostomatida</taxon>
        <taxon>Tetrahymenina</taxon>
        <taxon>Tetrahymenidae</taxon>
        <taxon>Tetrahymena</taxon>
    </lineage>
</organism>
<dbReference type="KEGG" id="tet:TTHERM_00069480"/>
<name>I7M0G7_TETTS</name>
<evidence type="ECO:0000256" key="4">
    <source>
        <dbReference type="ARBA" id="ARBA00023136"/>
    </source>
</evidence>
<protein>
    <submittedName>
        <fullName evidence="7">Sulfite exporter TauE/SafE</fullName>
    </submittedName>
</protein>
<feature type="transmembrane region" description="Helical" evidence="6">
    <location>
        <begin position="78"/>
        <end position="97"/>
    </location>
</feature>
<keyword evidence="3 6" id="KW-1133">Transmembrane helix</keyword>
<feature type="transmembrane region" description="Helical" evidence="6">
    <location>
        <begin position="439"/>
        <end position="466"/>
    </location>
</feature>
<feature type="transmembrane region" description="Helical" evidence="6">
    <location>
        <begin position="109"/>
        <end position="131"/>
    </location>
</feature>
<dbReference type="GO" id="GO:0031464">
    <property type="term" value="C:Cul4A-RING E3 ubiquitin ligase complex"/>
    <property type="evidence" value="ECO:0007669"/>
    <property type="project" value="TreeGrafter"/>
</dbReference>
<sequence>MSTISCTTDSDCDFNFYCSSDLTCVHDSLWPPSVLDVITYLLIPVVVGIGNVGGLGGGIVKVPMLMLMLNYQTKVATFISYCILFGSCLANSTLLIFKKHPLLDKPIIDYNIVLMINPMVLLGTNIGIFLNILLPEIAAGILFICFLILISPYMFKKGLNLYRLKKEQQKCQLSEQLLENDQENEENEENNGKAGFSLQEIEKNVNNYQKINQDINKNPKEQQDAFSFKKLQNTKDVQEVESIMPQNPRAQFNNKQQHSQASDSSKVLSKSQLIEEEVARERTNSYFQAEEANQDHLKRQSILISQNAIKESEVGQNKIFVDATGSEELEAFYQEEYKQVPTKKLILLIVVFFSVQMLVFIRGGKGLSSFVGITTCSTAYWVTNGGIVLLAFVAAFVIRFFLQKWEKNKRIFIEKYHLEDEFASDLDVNNNMNYIKISLAGLTAGMLAGTFGVGAGLALVPILLASGVHPQVAAATCGFNYFFISTTTIIQVFTNDYLNISQIILFSILSFIGGFLCAKLIYRYVEKKKASYLIVFIVFGLAILNILAFIVYLTKKGVRYGWDSLVNQTPFCEVQ</sequence>
<keyword evidence="2 6" id="KW-0812">Transmembrane</keyword>
<dbReference type="Pfam" id="PF01925">
    <property type="entry name" value="TauE"/>
    <property type="match status" value="2"/>
</dbReference>
<dbReference type="RefSeq" id="XP_001007786.1">
    <property type="nucleotide sequence ID" value="XM_001007786.3"/>
</dbReference>
<evidence type="ECO:0000313" key="8">
    <source>
        <dbReference type="Proteomes" id="UP000009168"/>
    </source>
</evidence>
<feature type="transmembrane region" description="Helical" evidence="6">
    <location>
        <begin position="472"/>
        <end position="493"/>
    </location>
</feature>
<keyword evidence="5" id="KW-0175">Coiled coil</keyword>
<gene>
    <name evidence="7" type="ORF">TTHERM_00069480</name>
</gene>
<keyword evidence="8" id="KW-1185">Reference proteome</keyword>
<dbReference type="AlphaFoldDB" id="I7M0G7"/>
<feature type="transmembrane region" description="Helical" evidence="6">
    <location>
        <begin position="381"/>
        <end position="402"/>
    </location>
</feature>
<dbReference type="EMBL" id="GG662853">
    <property type="protein sequence ID" value="EAR87541.1"/>
    <property type="molecule type" value="Genomic_DNA"/>
</dbReference>
<evidence type="ECO:0000313" key="7">
    <source>
        <dbReference type="EMBL" id="EAR87541.1"/>
    </source>
</evidence>